<evidence type="ECO:0000256" key="2">
    <source>
        <dbReference type="PROSITE-ProRule" id="PRU00267"/>
    </source>
</evidence>
<dbReference type="SUPFAM" id="SSF47095">
    <property type="entry name" value="HMG-box"/>
    <property type="match status" value="2"/>
</dbReference>
<dbReference type="Proteomes" id="UP001217754">
    <property type="component" value="Chromosome 6"/>
</dbReference>
<evidence type="ECO:0000313" key="5">
    <source>
        <dbReference type="EMBL" id="WFD40195.1"/>
    </source>
</evidence>
<dbReference type="EMBL" id="CP119963">
    <property type="protein sequence ID" value="WFD40195.1"/>
    <property type="molecule type" value="Genomic_DNA"/>
</dbReference>
<dbReference type="InterPro" id="IPR036910">
    <property type="entry name" value="HMG_box_dom_sf"/>
</dbReference>
<reference evidence="5" key="1">
    <citation type="submission" date="2023-03" db="EMBL/GenBank/DDBJ databases">
        <title>Mating type loci evolution in Malassezia.</title>
        <authorList>
            <person name="Coelho M.A."/>
        </authorList>
    </citation>
    <scope>NUCLEOTIDE SEQUENCE</scope>
    <source>
        <strain evidence="5">CBS 9431</strain>
    </source>
</reference>
<keyword evidence="2" id="KW-0539">Nucleus</keyword>
<feature type="domain" description="HMG box" evidence="4">
    <location>
        <begin position="202"/>
        <end position="267"/>
    </location>
</feature>
<dbReference type="RefSeq" id="XP_060123092.1">
    <property type="nucleotide sequence ID" value="XM_060267109.1"/>
</dbReference>
<protein>
    <recommendedName>
        <fullName evidence="4">HMG box domain-containing protein</fullName>
    </recommendedName>
</protein>
<dbReference type="InterPro" id="IPR009071">
    <property type="entry name" value="HMG_box_dom"/>
</dbReference>
<feature type="DNA-binding region" description="HMG box" evidence="2">
    <location>
        <begin position="88"/>
        <end position="167"/>
    </location>
</feature>
<gene>
    <name evidence="5" type="ORF">MJAP1_003181</name>
</gene>
<evidence type="ECO:0000313" key="6">
    <source>
        <dbReference type="Proteomes" id="UP001217754"/>
    </source>
</evidence>
<evidence type="ECO:0000256" key="3">
    <source>
        <dbReference type="SAM" id="MobiDB-lite"/>
    </source>
</evidence>
<proteinExistence type="predicted"/>
<dbReference type="SMART" id="SM00398">
    <property type="entry name" value="HMG"/>
    <property type="match status" value="2"/>
</dbReference>
<feature type="region of interest" description="Disordered" evidence="3">
    <location>
        <begin position="241"/>
        <end position="273"/>
    </location>
</feature>
<feature type="compositionally biased region" description="Basic residues" evidence="3">
    <location>
        <begin position="45"/>
        <end position="56"/>
    </location>
</feature>
<dbReference type="Pfam" id="PF00505">
    <property type="entry name" value="HMG_box"/>
    <property type="match status" value="2"/>
</dbReference>
<sequence>MFSRLVLRTSARPLLARVPLMAVRAPLSTTAYLQLPKTAKETKPKRASPKPKATKPAKKETKPKAKKDKPWEARDTNGKLLPLPMENKPTRRSSFLIYFSERLPQLKEKTEYRKISPASGKSVVDVTAITTAVGAEWKSLSPAERARIDELAEKAKAQYEKDLAKWQDSLTPDAIRRQNLYYAHQRKLGKSVPSNLKDPAAPKRPPGAFFLYVQHLRENGHDHLPVQELAKLAGERWKAMNASDKHPFESKAQSDYETYTKEHEAYKKSAGLA</sequence>
<keyword evidence="1 2" id="KW-0238">DNA-binding</keyword>
<name>A0AAF0F018_9BASI</name>
<dbReference type="GeneID" id="85226832"/>
<feature type="DNA-binding region" description="HMG box" evidence="2">
    <location>
        <begin position="202"/>
        <end position="267"/>
    </location>
</feature>
<dbReference type="PANTHER" id="PTHR48112:SF22">
    <property type="entry name" value="MITOCHONDRIAL TRANSCRIPTION FACTOR A, ISOFORM B"/>
    <property type="match status" value="1"/>
</dbReference>
<evidence type="ECO:0000259" key="4">
    <source>
        <dbReference type="PROSITE" id="PS50118"/>
    </source>
</evidence>
<feature type="compositionally biased region" description="Basic and acidic residues" evidence="3">
    <location>
        <begin position="241"/>
        <end position="267"/>
    </location>
</feature>
<dbReference type="PANTHER" id="PTHR48112">
    <property type="entry name" value="HIGH MOBILITY GROUP PROTEIN DSP1"/>
    <property type="match status" value="1"/>
</dbReference>
<dbReference type="PROSITE" id="PS50118">
    <property type="entry name" value="HMG_BOX_2"/>
    <property type="match status" value="2"/>
</dbReference>
<dbReference type="Gene3D" id="1.10.30.10">
    <property type="entry name" value="High mobility group box domain"/>
    <property type="match status" value="2"/>
</dbReference>
<dbReference type="GO" id="GO:0005634">
    <property type="term" value="C:nucleus"/>
    <property type="evidence" value="ECO:0007669"/>
    <property type="project" value="UniProtKB-UniRule"/>
</dbReference>
<dbReference type="GO" id="GO:0003677">
    <property type="term" value="F:DNA binding"/>
    <property type="evidence" value="ECO:0007669"/>
    <property type="project" value="UniProtKB-UniRule"/>
</dbReference>
<feature type="domain" description="HMG box" evidence="4">
    <location>
        <begin position="88"/>
        <end position="167"/>
    </location>
</feature>
<feature type="region of interest" description="Disordered" evidence="3">
    <location>
        <begin position="34"/>
        <end position="86"/>
    </location>
</feature>
<accession>A0AAF0F018</accession>
<evidence type="ECO:0000256" key="1">
    <source>
        <dbReference type="ARBA" id="ARBA00023125"/>
    </source>
</evidence>
<dbReference type="InterPro" id="IPR050342">
    <property type="entry name" value="HMGB"/>
</dbReference>
<feature type="compositionally biased region" description="Basic and acidic residues" evidence="3">
    <location>
        <begin position="57"/>
        <end position="77"/>
    </location>
</feature>
<organism evidence="5 6">
    <name type="scientific">Malassezia japonica</name>
    <dbReference type="NCBI Taxonomy" id="223818"/>
    <lineage>
        <taxon>Eukaryota</taxon>
        <taxon>Fungi</taxon>
        <taxon>Dikarya</taxon>
        <taxon>Basidiomycota</taxon>
        <taxon>Ustilaginomycotina</taxon>
        <taxon>Malasseziomycetes</taxon>
        <taxon>Malasseziales</taxon>
        <taxon>Malasseziaceae</taxon>
        <taxon>Malassezia</taxon>
    </lineage>
</organism>
<dbReference type="AlphaFoldDB" id="A0AAF0F018"/>
<keyword evidence="6" id="KW-1185">Reference proteome</keyword>